<dbReference type="GO" id="GO:0051287">
    <property type="term" value="F:NAD binding"/>
    <property type="evidence" value="ECO:0007669"/>
    <property type="project" value="InterPro"/>
</dbReference>
<evidence type="ECO:0000259" key="7">
    <source>
        <dbReference type="Pfam" id="PF03446"/>
    </source>
</evidence>
<dbReference type="InterPro" id="IPR006115">
    <property type="entry name" value="6PGDH_NADP-bd"/>
</dbReference>
<dbReference type="InterPro" id="IPR013328">
    <property type="entry name" value="6PGD_dom2"/>
</dbReference>
<dbReference type="SUPFAM" id="SSF51735">
    <property type="entry name" value="NAD(P)-binding Rossmann-fold domains"/>
    <property type="match status" value="1"/>
</dbReference>
<dbReference type="NCBIfam" id="TIGR01692">
    <property type="entry name" value="HIBADH"/>
    <property type="match status" value="1"/>
</dbReference>
<evidence type="ECO:0000256" key="5">
    <source>
        <dbReference type="ARBA" id="ARBA00023027"/>
    </source>
</evidence>
<evidence type="ECO:0000256" key="1">
    <source>
        <dbReference type="ARBA" id="ARBA00005023"/>
    </source>
</evidence>
<name>A0A3G8M5J4_9HYPH</name>
<keyword evidence="5" id="KW-0520">NAD</keyword>
<sequence>MMRAAFIGLGNMGRPMAAALARAGVEARGFDLNASLVEAAAREGVVATNSLREAIEGADVAITMLQSGAQMLAVWREVAPHARGKLLIDCSTIDVESARAAHRLAQEAGARSVDAPVSGGVAGAKAASLTFMCGGEQEAFAAAKPILEHMGAHVLHCGGAGMGQAAKICNNLMLGVTMIATAEAFVLAERLGLSHRALFDAASISSGQSWSLTTYCPVPEMTPASPANNDYKPGFMTALMLKDLRLAQEAAAQVGAASPVGAAATQLYALHQSAGQGGADFSSIIRLIRGE</sequence>
<feature type="domain" description="6-phosphogluconate dehydrogenase NADP-binding" evidence="7">
    <location>
        <begin position="5"/>
        <end position="158"/>
    </location>
</feature>
<reference evidence="9 10" key="1">
    <citation type="submission" date="2018-11" db="EMBL/GenBank/DDBJ databases">
        <title>Genome squencing of methanotrophic bacteria isolated from alkaline groundwater in Korea.</title>
        <authorList>
            <person name="Nguyen L.N."/>
        </authorList>
    </citation>
    <scope>NUCLEOTIDE SEQUENCE [LARGE SCALE GENOMIC DNA]</scope>
    <source>
        <strain evidence="9 10">GW6</strain>
    </source>
</reference>
<evidence type="ECO:0000256" key="3">
    <source>
        <dbReference type="ARBA" id="ARBA00022456"/>
    </source>
</evidence>
<dbReference type="Pfam" id="PF14833">
    <property type="entry name" value="NAD_binding_11"/>
    <property type="match status" value="1"/>
</dbReference>
<accession>A0A3G8M5J4</accession>
<dbReference type="Gene3D" id="1.10.1040.10">
    <property type="entry name" value="N-(1-d-carboxylethyl)-l-norvaline Dehydrogenase, domain 2"/>
    <property type="match status" value="1"/>
</dbReference>
<dbReference type="InterPro" id="IPR036291">
    <property type="entry name" value="NAD(P)-bd_dom_sf"/>
</dbReference>
<dbReference type="SUPFAM" id="SSF48179">
    <property type="entry name" value="6-phosphogluconate dehydrogenase C-terminal domain-like"/>
    <property type="match status" value="1"/>
</dbReference>
<evidence type="ECO:0000256" key="6">
    <source>
        <dbReference type="PIRSR" id="PIRSR000103-1"/>
    </source>
</evidence>
<dbReference type="InterPro" id="IPR011548">
    <property type="entry name" value="HIBADH"/>
</dbReference>
<evidence type="ECO:0000313" key="10">
    <source>
        <dbReference type="Proteomes" id="UP000273982"/>
    </source>
</evidence>
<dbReference type="Gene3D" id="3.40.50.720">
    <property type="entry name" value="NAD(P)-binding Rossmann-like Domain"/>
    <property type="match status" value="1"/>
</dbReference>
<evidence type="ECO:0000259" key="8">
    <source>
        <dbReference type="Pfam" id="PF14833"/>
    </source>
</evidence>
<dbReference type="EMBL" id="CP034086">
    <property type="protein sequence ID" value="AZG77243.1"/>
    <property type="molecule type" value="Genomic_DNA"/>
</dbReference>
<dbReference type="InterPro" id="IPR008927">
    <property type="entry name" value="6-PGluconate_DH-like_C_sf"/>
</dbReference>
<dbReference type="PANTHER" id="PTHR22981">
    <property type="entry name" value="3-HYDROXYISOBUTYRATE DEHYDROGENASE-RELATED"/>
    <property type="match status" value="1"/>
</dbReference>
<dbReference type="PANTHER" id="PTHR22981:SF7">
    <property type="entry name" value="3-HYDROXYISOBUTYRATE DEHYDROGENASE, MITOCHONDRIAL"/>
    <property type="match status" value="1"/>
</dbReference>
<dbReference type="EC" id="1.1.1.31" evidence="9"/>
<evidence type="ECO:0000256" key="2">
    <source>
        <dbReference type="ARBA" id="ARBA00009080"/>
    </source>
</evidence>
<keyword evidence="3" id="KW-0101">Branched-chain amino acid catabolism</keyword>
<dbReference type="Pfam" id="PF03446">
    <property type="entry name" value="NAD_binding_2"/>
    <property type="match status" value="1"/>
</dbReference>
<feature type="domain" description="3-hydroxyisobutyrate dehydrogenase-like NAD-binding" evidence="8">
    <location>
        <begin position="161"/>
        <end position="288"/>
    </location>
</feature>
<dbReference type="FunFam" id="1.10.1040.10:FF:000006">
    <property type="entry name" value="3-hydroxyisobutyrate dehydrogenase"/>
    <property type="match status" value="1"/>
</dbReference>
<dbReference type="PIRSF" id="PIRSF000103">
    <property type="entry name" value="HIBADH"/>
    <property type="match status" value="1"/>
</dbReference>
<evidence type="ECO:0000256" key="4">
    <source>
        <dbReference type="ARBA" id="ARBA00023002"/>
    </source>
</evidence>
<dbReference type="Proteomes" id="UP000273982">
    <property type="component" value="Chromosome"/>
</dbReference>
<keyword evidence="4 9" id="KW-0560">Oxidoreductase</keyword>
<feature type="active site" evidence="6">
    <location>
        <position position="167"/>
    </location>
</feature>
<dbReference type="InterPro" id="IPR029154">
    <property type="entry name" value="HIBADH-like_NADP-bd"/>
</dbReference>
<dbReference type="AlphaFoldDB" id="A0A3G8M5J4"/>
<gene>
    <name evidence="9" type="primary">mmsB</name>
    <name evidence="9" type="ORF">EHO51_11115</name>
</gene>
<evidence type="ECO:0000313" key="9">
    <source>
        <dbReference type="EMBL" id="AZG77243.1"/>
    </source>
</evidence>
<protein>
    <submittedName>
        <fullName evidence="9">3-hydroxyisobutyrate dehydrogenase</fullName>
        <ecNumber evidence="9">1.1.1.31</ecNumber>
    </submittedName>
</protein>
<organism evidence="9 10">
    <name type="scientific">Methylocystis rosea</name>
    <dbReference type="NCBI Taxonomy" id="173366"/>
    <lineage>
        <taxon>Bacteria</taxon>
        <taxon>Pseudomonadati</taxon>
        <taxon>Pseudomonadota</taxon>
        <taxon>Alphaproteobacteria</taxon>
        <taxon>Hyphomicrobiales</taxon>
        <taxon>Methylocystaceae</taxon>
        <taxon>Methylocystis</taxon>
    </lineage>
</organism>
<dbReference type="GO" id="GO:0008442">
    <property type="term" value="F:3-hydroxyisobutyrate dehydrogenase activity"/>
    <property type="evidence" value="ECO:0007669"/>
    <property type="project" value="UniProtKB-EC"/>
</dbReference>
<dbReference type="InterPro" id="IPR015815">
    <property type="entry name" value="HIBADH-related"/>
</dbReference>
<dbReference type="GO" id="GO:0009083">
    <property type="term" value="P:branched-chain amino acid catabolic process"/>
    <property type="evidence" value="ECO:0007669"/>
    <property type="project" value="UniProtKB-KW"/>
</dbReference>
<dbReference type="KEGG" id="mros:EHO51_11115"/>
<proteinExistence type="inferred from homology"/>
<dbReference type="RefSeq" id="WP_124738955.1">
    <property type="nucleotide sequence ID" value="NZ_CP034086.1"/>
</dbReference>
<comment type="similarity">
    <text evidence="2">Belongs to the HIBADH-related family.</text>
</comment>
<dbReference type="GO" id="GO:0050661">
    <property type="term" value="F:NADP binding"/>
    <property type="evidence" value="ECO:0007669"/>
    <property type="project" value="InterPro"/>
</dbReference>
<comment type="pathway">
    <text evidence="1">Amino-acid degradation.</text>
</comment>